<sequence length="242" mass="25845">MQALHELANPASPSGSEESDEDRALLSLVLASFPVSLDYATVCFSYIAISKAKPTTAPFLILKSALESIDRASLLCPESEAFVSLVCCLMNSLDFGEGGMGTLGKIGKWALARGGEEMKEPEWGGIEKGEVANYDSDIKVGGRKFGFHFLQTLTSDPLHTFDGVVVSRLLESVGGDGERKKKDFGDSATGMLRSTFDEVVEIANPRVSQRELLSFTSLPQLNEASLARSTGSTARSTSPAPS</sequence>
<accession>A0A9W7DMW0</accession>
<dbReference type="Proteomes" id="UP001165082">
    <property type="component" value="Unassembled WGS sequence"/>
</dbReference>
<gene>
    <name evidence="1" type="ORF">TrRE_jg2442</name>
</gene>
<comment type="caution">
    <text evidence="1">The sequence shown here is derived from an EMBL/GenBank/DDBJ whole genome shotgun (WGS) entry which is preliminary data.</text>
</comment>
<proteinExistence type="predicted"/>
<reference evidence="1" key="1">
    <citation type="submission" date="2022-07" db="EMBL/GenBank/DDBJ databases">
        <title>Genome analysis of Parmales, a sister group of diatoms, reveals the evolutionary specialization of diatoms from phago-mixotrophs to photoautotrophs.</title>
        <authorList>
            <person name="Ban H."/>
            <person name="Sato S."/>
            <person name="Yoshikawa S."/>
            <person name="Kazumasa Y."/>
            <person name="Nakamura Y."/>
            <person name="Ichinomiya M."/>
            <person name="Saitoh K."/>
            <person name="Sato N."/>
            <person name="Blanc-Mathieu R."/>
            <person name="Endo H."/>
            <person name="Kuwata A."/>
            <person name="Ogata H."/>
        </authorList>
    </citation>
    <scope>NUCLEOTIDE SEQUENCE</scope>
</reference>
<evidence type="ECO:0000313" key="1">
    <source>
        <dbReference type="EMBL" id="GMH48918.1"/>
    </source>
</evidence>
<dbReference type="AlphaFoldDB" id="A0A9W7DMW0"/>
<name>A0A9W7DMW0_9STRA</name>
<organism evidence="1 2">
    <name type="scientific">Triparma retinervis</name>
    <dbReference type="NCBI Taxonomy" id="2557542"/>
    <lineage>
        <taxon>Eukaryota</taxon>
        <taxon>Sar</taxon>
        <taxon>Stramenopiles</taxon>
        <taxon>Ochrophyta</taxon>
        <taxon>Bolidophyceae</taxon>
        <taxon>Parmales</taxon>
        <taxon>Triparmaceae</taxon>
        <taxon>Triparma</taxon>
    </lineage>
</organism>
<evidence type="ECO:0000313" key="2">
    <source>
        <dbReference type="Proteomes" id="UP001165082"/>
    </source>
</evidence>
<keyword evidence="2" id="KW-1185">Reference proteome</keyword>
<protein>
    <submittedName>
        <fullName evidence="1">Uncharacterized protein</fullName>
    </submittedName>
</protein>
<dbReference type="OrthoDB" id="10404602at2759"/>
<dbReference type="EMBL" id="BRXZ01001889">
    <property type="protein sequence ID" value="GMH48918.1"/>
    <property type="molecule type" value="Genomic_DNA"/>
</dbReference>